<gene>
    <name evidence="1" type="ORF">A2024_10275</name>
</gene>
<proteinExistence type="predicted"/>
<dbReference type="SUPFAM" id="SSF47240">
    <property type="entry name" value="Ferritin-like"/>
    <property type="match status" value="1"/>
</dbReference>
<organism evidence="1 2">
    <name type="scientific">Candidatus Edwardsbacteria bacterium GWF2_54_11</name>
    <dbReference type="NCBI Taxonomy" id="1817851"/>
    <lineage>
        <taxon>Bacteria</taxon>
        <taxon>Candidatus Edwardsiibacteriota</taxon>
    </lineage>
</organism>
<dbReference type="InterPro" id="IPR009078">
    <property type="entry name" value="Ferritin-like_SF"/>
</dbReference>
<name>A0A1F5RJ24_9BACT</name>
<reference evidence="1 2" key="1">
    <citation type="journal article" date="2016" name="Nat. Commun.">
        <title>Thousands of microbial genomes shed light on interconnected biogeochemical processes in an aquifer system.</title>
        <authorList>
            <person name="Anantharaman K."/>
            <person name="Brown C.T."/>
            <person name="Hug L.A."/>
            <person name="Sharon I."/>
            <person name="Castelle C.J."/>
            <person name="Probst A.J."/>
            <person name="Thomas B.C."/>
            <person name="Singh A."/>
            <person name="Wilkins M.J."/>
            <person name="Karaoz U."/>
            <person name="Brodie E.L."/>
            <person name="Williams K.H."/>
            <person name="Hubbard S.S."/>
            <person name="Banfield J.F."/>
        </authorList>
    </citation>
    <scope>NUCLEOTIDE SEQUENCE [LARGE SCALE GENOMIC DNA]</scope>
</reference>
<evidence type="ECO:0000313" key="1">
    <source>
        <dbReference type="EMBL" id="OGF14362.1"/>
    </source>
</evidence>
<dbReference type="InterPro" id="IPR012347">
    <property type="entry name" value="Ferritin-like"/>
</dbReference>
<sequence length="173" mass="19957">MILAEALEKFKTLELKMSEVYLWCSISFEDLELRQFFADMSDEELSHARALENISRIPAIKDVNFDIPDLLPERIGQKMAQTFARLKREKGLDGIFLLLAELESSEINQAFDSILQGVNDARIQQMDHLNTNTRRHILMLARQAEKLGLAEDVRNKIGQISATDRDYFKLFIP</sequence>
<dbReference type="AlphaFoldDB" id="A0A1F5RJ24"/>
<evidence type="ECO:0000313" key="2">
    <source>
        <dbReference type="Proteomes" id="UP000177230"/>
    </source>
</evidence>
<dbReference type="EMBL" id="MFFM01000003">
    <property type="protein sequence ID" value="OGF14362.1"/>
    <property type="molecule type" value="Genomic_DNA"/>
</dbReference>
<dbReference type="Gene3D" id="1.20.1260.10">
    <property type="match status" value="1"/>
</dbReference>
<accession>A0A1F5RJ24</accession>
<protein>
    <recommendedName>
        <fullName evidence="3">Rubrerythrin diiron-binding domain-containing protein</fullName>
    </recommendedName>
</protein>
<dbReference type="Proteomes" id="UP000177230">
    <property type="component" value="Unassembled WGS sequence"/>
</dbReference>
<comment type="caution">
    <text evidence="1">The sequence shown here is derived from an EMBL/GenBank/DDBJ whole genome shotgun (WGS) entry which is preliminary data.</text>
</comment>
<evidence type="ECO:0008006" key="3">
    <source>
        <dbReference type="Google" id="ProtNLM"/>
    </source>
</evidence>